<evidence type="ECO:0000313" key="1">
    <source>
        <dbReference type="EMBL" id="EKC38180.1"/>
    </source>
</evidence>
<gene>
    <name evidence="1" type="ORF">CGI_10020875</name>
</gene>
<dbReference type="AlphaFoldDB" id="K1RAD8"/>
<protein>
    <submittedName>
        <fullName evidence="1">Uncharacterized protein</fullName>
    </submittedName>
</protein>
<dbReference type="InParanoid" id="K1RAD8"/>
<reference evidence="1" key="1">
    <citation type="journal article" date="2012" name="Nature">
        <title>The oyster genome reveals stress adaptation and complexity of shell formation.</title>
        <authorList>
            <person name="Zhang G."/>
            <person name="Fang X."/>
            <person name="Guo X."/>
            <person name="Li L."/>
            <person name="Luo R."/>
            <person name="Xu F."/>
            <person name="Yang P."/>
            <person name="Zhang L."/>
            <person name="Wang X."/>
            <person name="Qi H."/>
            <person name="Xiong Z."/>
            <person name="Que H."/>
            <person name="Xie Y."/>
            <person name="Holland P.W."/>
            <person name="Paps J."/>
            <person name="Zhu Y."/>
            <person name="Wu F."/>
            <person name="Chen Y."/>
            <person name="Wang J."/>
            <person name="Peng C."/>
            <person name="Meng J."/>
            <person name="Yang L."/>
            <person name="Liu J."/>
            <person name="Wen B."/>
            <person name="Zhang N."/>
            <person name="Huang Z."/>
            <person name="Zhu Q."/>
            <person name="Feng Y."/>
            <person name="Mount A."/>
            <person name="Hedgecock D."/>
            <person name="Xu Z."/>
            <person name="Liu Y."/>
            <person name="Domazet-Loso T."/>
            <person name="Du Y."/>
            <person name="Sun X."/>
            <person name="Zhang S."/>
            <person name="Liu B."/>
            <person name="Cheng P."/>
            <person name="Jiang X."/>
            <person name="Li J."/>
            <person name="Fan D."/>
            <person name="Wang W."/>
            <person name="Fu W."/>
            <person name="Wang T."/>
            <person name="Wang B."/>
            <person name="Zhang J."/>
            <person name="Peng Z."/>
            <person name="Li Y."/>
            <person name="Li N."/>
            <person name="Wang J."/>
            <person name="Chen M."/>
            <person name="He Y."/>
            <person name="Tan F."/>
            <person name="Song X."/>
            <person name="Zheng Q."/>
            <person name="Huang R."/>
            <person name="Yang H."/>
            <person name="Du X."/>
            <person name="Chen L."/>
            <person name="Yang M."/>
            <person name="Gaffney P.M."/>
            <person name="Wang S."/>
            <person name="Luo L."/>
            <person name="She Z."/>
            <person name="Ming Y."/>
            <person name="Huang W."/>
            <person name="Zhang S."/>
            <person name="Huang B."/>
            <person name="Zhang Y."/>
            <person name="Qu T."/>
            <person name="Ni P."/>
            <person name="Miao G."/>
            <person name="Wang J."/>
            <person name="Wang Q."/>
            <person name="Steinberg C.E."/>
            <person name="Wang H."/>
            <person name="Li N."/>
            <person name="Qian L."/>
            <person name="Zhang G."/>
            <person name="Li Y."/>
            <person name="Yang H."/>
            <person name="Liu X."/>
            <person name="Wang J."/>
            <person name="Yin Y."/>
            <person name="Wang J."/>
        </authorList>
    </citation>
    <scope>NUCLEOTIDE SEQUENCE [LARGE SCALE GENOMIC DNA]</scope>
    <source>
        <strain evidence="1">05x7-T-G4-1.051#20</strain>
    </source>
</reference>
<sequence length="203" mass="23348">MYRKKDLQDDTFEIRVLNCKELIALPVGILLWVTPSEGLLFGLPRGDALNCPPVPGAIPYYFGTTELMCMRYGLHRKNPIMKRHAPSRFTFNPTHRWIYYADMFLEFGNRIGKDAALVNYYVPHLGDVCPLDLEPEPAGFSRLSPECVKGCVENYTDKYGNYHVYTNNCHHFVNKISKIMCESVICPEWCLPNVPKLIPIIFK</sequence>
<dbReference type="EMBL" id="JH816073">
    <property type="protein sequence ID" value="EKC38180.1"/>
    <property type="molecule type" value="Genomic_DNA"/>
</dbReference>
<organism evidence="1">
    <name type="scientific">Magallana gigas</name>
    <name type="common">Pacific oyster</name>
    <name type="synonym">Crassostrea gigas</name>
    <dbReference type="NCBI Taxonomy" id="29159"/>
    <lineage>
        <taxon>Eukaryota</taxon>
        <taxon>Metazoa</taxon>
        <taxon>Spiralia</taxon>
        <taxon>Lophotrochozoa</taxon>
        <taxon>Mollusca</taxon>
        <taxon>Bivalvia</taxon>
        <taxon>Autobranchia</taxon>
        <taxon>Pteriomorphia</taxon>
        <taxon>Ostreida</taxon>
        <taxon>Ostreoidea</taxon>
        <taxon>Ostreidae</taxon>
        <taxon>Magallana</taxon>
    </lineage>
</organism>
<proteinExistence type="predicted"/>
<name>K1RAD8_MAGGI</name>
<accession>K1RAD8</accession>
<dbReference type="HOGENOM" id="CLU_1519325_0_0_1"/>